<feature type="transmembrane region" description="Helical" evidence="1">
    <location>
        <begin position="351"/>
        <end position="369"/>
    </location>
</feature>
<feature type="transmembrane region" description="Helical" evidence="1">
    <location>
        <begin position="120"/>
        <end position="140"/>
    </location>
</feature>
<accession>A0A1M5H633</accession>
<keyword evidence="3" id="KW-0808">Transferase</keyword>
<dbReference type="GO" id="GO:0000271">
    <property type="term" value="P:polysaccharide biosynthetic process"/>
    <property type="evidence" value="ECO:0007669"/>
    <property type="project" value="TreeGrafter"/>
</dbReference>
<dbReference type="InterPro" id="IPR002656">
    <property type="entry name" value="Acyl_transf_3_dom"/>
</dbReference>
<dbReference type="EMBL" id="FQUP01000003">
    <property type="protein sequence ID" value="SHG11378.1"/>
    <property type="molecule type" value="Genomic_DNA"/>
</dbReference>
<keyword evidence="4" id="KW-1185">Reference proteome</keyword>
<dbReference type="GO" id="GO:0016020">
    <property type="term" value="C:membrane"/>
    <property type="evidence" value="ECO:0007669"/>
    <property type="project" value="TreeGrafter"/>
</dbReference>
<feature type="transmembrane region" description="Helical" evidence="1">
    <location>
        <begin position="91"/>
        <end position="108"/>
    </location>
</feature>
<dbReference type="STRING" id="1122133.SAMN02745157_3638"/>
<sequence length="407" mass="44401">MTNLPRQDGQDETHGTRIDALTSLRFFAALAIVLHHLRDYGFAPRLLGGLPLDNGVSFFFILSGFVIFLVYGAMKSPEARKAYLVARIARIYPLHLATFVLLFVLLNGDPGRFGTGESSWLAGILNVLLLQAWVPIGTVFFGFNSLSWTISVEMFFYVAFIGLVVDFPRRWPYALAGSAALVLALIVLSDSLHLANYDDPMHRVNAAGLLYINPLTRLFEFVLGMCVALAWMTVRRRRINKGLATLAEIGAVFLFAGNALLVFPISAWFAASISVSSSVWISHGGAICLSTALLIFVIAFQAGFLSALLRLPVLVFLGEISFSIYMVHQILLRSYATHADWFAGLAPPVMLALYGAVLLVTATLLWRIVELPARSFLRGAYARRTGRSAGRGVAETGKASPVASPGD</sequence>
<keyword evidence="3" id="KW-0012">Acyltransferase</keyword>
<gene>
    <name evidence="3" type="ORF">SAMN02745157_3638</name>
</gene>
<evidence type="ECO:0000256" key="1">
    <source>
        <dbReference type="SAM" id="Phobius"/>
    </source>
</evidence>
<evidence type="ECO:0000259" key="2">
    <source>
        <dbReference type="Pfam" id="PF01757"/>
    </source>
</evidence>
<feature type="transmembrane region" description="Helical" evidence="1">
    <location>
        <begin position="215"/>
        <end position="234"/>
    </location>
</feature>
<keyword evidence="1" id="KW-0812">Transmembrane</keyword>
<feature type="transmembrane region" description="Helical" evidence="1">
    <location>
        <begin position="246"/>
        <end position="271"/>
    </location>
</feature>
<feature type="transmembrane region" description="Helical" evidence="1">
    <location>
        <begin position="277"/>
        <end position="300"/>
    </location>
</feature>
<keyword evidence="1" id="KW-1133">Transmembrane helix</keyword>
<name>A0A1M5H633_9HYPH</name>
<dbReference type="InterPro" id="IPR050879">
    <property type="entry name" value="Acyltransferase_3"/>
</dbReference>
<feature type="transmembrane region" description="Helical" evidence="1">
    <location>
        <begin position="172"/>
        <end position="195"/>
    </location>
</feature>
<keyword evidence="3" id="KW-0378">Hydrolase</keyword>
<dbReference type="RefSeq" id="WP_073055443.1">
    <property type="nucleotide sequence ID" value="NZ_FQUP01000003.1"/>
</dbReference>
<dbReference type="GO" id="GO:0016747">
    <property type="term" value="F:acyltransferase activity, transferring groups other than amino-acyl groups"/>
    <property type="evidence" value="ECO:0007669"/>
    <property type="project" value="InterPro"/>
</dbReference>
<dbReference type="PANTHER" id="PTHR23028">
    <property type="entry name" value="ACETYLTRANSFERASE"/>
    <property type="match status" value="1"/>
</dbReference>
<dbReference type="GO" id="GO:0016787">
    <property type="term" value="F:hydrolase activity"/>
    <property type="evidence" value="ECO:0007669"/>
    <property type="project" value="UniProtKB-KW"/>
</dbReference>
<dbReference type="PANTHER" id="PTHR23028:SF53">
    <property type="entry name" value="ACYL_TRANSF_3 DOMAIN-CONTAINING PROTEIN"/>
    <property type="match status" value="1"/>
</dbReference>
<feature type="transmembrane region" description="Helical" evidence="1">
    <location>
        <begin position="146"/>
        <end position="165"/>
    </location>
</feature>
<organism evidence="3 4">
    <name type="scientific">Kaistia soli DSM 19436</name>
    <dbReference type="NCBI Taxonomy" id="1122133"/>
    <lineage>
        <taxon>Bacteria</taxon>
        <taxon>Pseudomonadati</taxon>
        <taxon>Pseudomonadota</taxon>
        <taxon>Alphaproteobacteria</taxon>
        <taxon>Hyphomicrobiales</taxon>
        <taxon>Kaistiaceae</taxon>
        <taxon>Kaistia</taxon>
    </lineage>
</organism>
<evidence type="ECO:0000313" key="4">
    <source>
        <dbReference type="Proteomes" id="UP000184485"/>
    </source>
</evidence>
<dbReference type="OrthoDB" id="9796461at2"/>
<proteinExistence type="predicted"/>
<evidence type="ECO:0000313" key="3">
    <source>
        <dbReference type="EMBL" id="SHG11378.1"/>
    </source>
</evidence>
<keyword evidence="1" id="KW-0472">Membrane</keyword>
<dbReference type="AlphaFoldDB" id="A0A1M5H633"/>
<feature type="transmembrane region" description="Helical" evidence="1">
    <location>
        <begin position="49"/>
        <end position="71"/>
    </location>
</feature>
<dbReference type="Pfam" id="PF01757">
    <property type="entry name" value="Acyl_transf_3"/>
    <property type="match status" value="1"/>
</dbReference>
<feature type="transmembrane region" description="Helical" evidence="1">
    <location>
        <begin position="307"/>
        <end position="331"/>
    </location>
</feature>
<dbReference type="Proteomes" id="UP000184485">
    <property type="component" value="Unassembled WGS sequence"/>
</dbReference>
<feature type="domain" description="Acyltransferase 3" evidence="2">
    <location>
        <begin position="20"/>
        <end position="366"/>
    </location>
</feature>
<reference evidence="3 4" key="1">
    <citation type="submission" date="2016-11" db="EMBL/GenBank/DDBJ databases">
        <authorList>
            <person name="Jaros S."/>
            <person name="Januszkiewicz K."/>
            <person name="Wedrychowicz H."/>
        </authorList>
    </citation>
    <scope>NUCLEOTIDE SEQUENCE [LARGE SCALE GENOMIC DNA]</scope>
    <source>
        <strain evidence="3 4">DSM 19436</strain>
    </source>
</reference>
<protein>
    <submittedName>
        <fullName evidence="3">Peptidoglycan/LPS O-acetylase OafA/YrhL, contains acyltransferase and SGNH-hydrolase domains</fullName>
    </submittedName>
</protein>